<name>R4JGB0_9CAUD</name>
<keyword evidence="3" id="KW-1185">Reference proteome</keyword>
<protein>
    <submittedName>
        <fullName evidence="2">Uncharacterized protein</fullName>
    </submittedName>
</protein>
<gene>
    <name evidence="2" type="primary">50</name>
    <name evidence="2" type="ORF">PBI_HINDER_50</name>
</gene>
<feature type="compositionally biased region" description="Basic and acidic residues" evidence="1">
    <location>
        <begin position="114"/>
        <end position="126"/>
    </location>
</feature>
<dbReference type="Proteomes" id="UP000013551">
    <property type="component" value="Segment"/>
</dbReference>
<feature type="region of interest" description="Disordered" evidence="1">
    <location>
        <begin position="113"/>
        <end position="132"/>
    </location>
</feature>
<evidence type="ECO:0000313" key="2">
    <source>
        <dbReference type="EMBL" id="AGK87529.1"/>
    </source>
</evidence>
<sequence>MHDLVQKLVQGRLDVVDERIGIQRNQFEDLKRQAHTADKTLGDLIREKQALVQALGLVPGPRVWQSLDEVPHDVEVFDAGGHRWSFWGPDRQDKYGQTLTQAPGEWLWSYAGSKSDRDASKLREAPFTEVTE</sequence>
<accession>R4JGB0</accession>
<proteinExistence type="predicted"/>
<dbReference type="OrthoDB" id="34919at10239"/>
<organism evidence="2 3">
    <name type="scientific">Mycobacterium phage HINdeR</name>
    <dbReference type="NCBI Taxonomy" id="1327770"/>
    <lineage>
        <taxon>Viruses</taxon>
        <taxon>Duplodnaviria</taxon>
        <taxon>Heunggongvirae</taxon>
        <taxon>Uroviricota</taxon>
        <taxon>Caudoviricetes</taxon>
        <taxon>Timshelvirus</taxon>
        <taxon>Timshelvirus HINdeR</taxon>
    </lineage>
</organism>
<dbReference type="EMBL" id="KC661275">
    <property type="protein sequence ID" value="AGK87529.1"/>
    <property type="molecule type" value="Genomic_DNA"/>
</dbReference>
<dbReference type="KEGG" id="vg:16213919"/>
<evidence type="ECO:0000256" key="1">
    <source>
        <dbReference type="SAM" id="MobiDB-lite"/>
    </source>
</evidence>
<dbReference type="RefSeq" id="YP_008051902.1">
    <property type="nucleotide sequence ID" value="NC_021308.1"/>
</dbReference>
<evidence type="ECO:0000313" key="3">
    <source>
        <dbReference type="Proteomes" id="UP000013551"/>
    </source>
</evidence>
<dbReference type="GeneID" id="16213919"/>
<reference evidence="2 3" key="1">
    <citation type="submission" date="2013-02" db="EMBL/GenBank/DDBJ databases">
        <authorList>
            <person name="Balish M.F."/>
            <person name="Klepek H.N."/>
            <person name="Ahler R.M."/>
            <person name="Blakely T.M."/>
            <person name="Deihs M.E."/>
            <person name="Goebel E.J."/>
            <person name="Hausmann S.M."/>
            <person name="Henry C.A."/>
            <person name="Hoogendoorn J."/>
            <person name="Jeffers A.C."/>
            <person name="Light M.E."/>
            <person name="McCurdy K.A."/>
            <person name="Mize D.S."/>
            <person name="Moore C.R."/>
            <person name="Nestor P.M."/>
            <person name="Relko L.M."/>
            <person name="Brzoska R.M."/>
            <person name="Ream D.C."/>
            <person name="Actis L.A."/>
            <person name="Friedberg I."/>
            <person name="Janssen G.R."/>
            <person name="Bradley K.W."/>
            <person name="Khaja R."/>
            <person name="Lewis M.F."/>
            <person name="Barker L.P."/>
            <person name="Asai D.J."/>
            <person name="Bowman C.A."/>
            <person name="Russell D.A."/>
            <person name="Pope W.H."/>
            <person name="Jacobs-Sera D."/>
            <person name="Hendrix R.W."/>
            <person name="Hatfull G.F."/>
        </authorList>
    </citation>
    <scope>NUCLEOTIDE SEQUENCE [LARGE SCALE GENOMIC DNA]</scope>
</reference>